<dbReference type="RefSeq" id="WP_169200453.1">
    <property type="nucleotide sequence ID" value="NZ_WTVH02000010.1"/>
</dbReference>
<name>A0ABX1N7P2_9RHOO</name>
<accession>A0ABX1N7P2</accession>
<evidence type="ECO:0000313" key="1">
    <source>
        <dbReference type="EMBL" id="NMF95257.1"/>
    </source>
</evidence>
<proteinExistence type="predicted"/>
<sequence length="141" mass="15661">MTTATVVANHDPRITVIVISQPGDYTTRVSERPIVAWAASTDGVEPRFPGDFVRFRDEVHIRYPNGALWSDEAGFGSENLADVLRPFLEAEGGDDNEPDIRLGGLDLFDPSERAALLVQFREHLTDELRDEIDRAAIAEVL</sequence>
<dbReference type="EMBL" id="WTVH01000056">
    <property type="protein sequence ID" value="NMF95257.1"/>
    <property type="molecule type" value="Genomic_DNA"/>
</dbReference>
<keyword evidence="2" id="KW-1185">Reference proteome</keyword>
<protein>
    <submittedName>
        <fullName evidence="1">Uncharacterized protein</fullName>
    </submittedName>
</protein>
<comment type="caution">
    <text evidence="1">The sequence shown here is derived from an EMBL/GenBank/DDBJ whole genome shotgun (WGS) entry which is preliminary data.</text>
</comment>
<gene>
    <name evidence="1" type="ORF">GO608_18265</name>
</gene>
<organism evidence="1 2">
    <name type="scientific">Aromatoleum buckelii</name>
    <dbReference type="NCBI Taxonomy" id="200254"/>
    <lineage>
        <taxon>Bacteria</taxon>
        <taxon>Pseudomonadati</taxon>
        <taxon>Pseudomonadota</taxon>
        <taxon>Betaproteobacteria</taxon>
        <taxon>Rhodocyclales</taxon>
        <taxon>Rhodocyclaceae</taxon>
        <taxon>Aromatoleum</taxon>
    </lineage>
</organism>
<reference evidence="1" key="1">
    <citation type="submission" date="2019-12" db="EMBL/GenBank/DDBJ databases">
        <title>Comparative genomics gives insights into the taxonomy of the Azoarcus-Aromatoleum group and reveals separate origins of nif in the plant-associated Azoarcus and non-plant-associated Aromatoleum sub-groups.</title>
        <authorList>
            <person name="Lafos M."/>
            <person name="Maluk M."/>
            <person name="Batista M."/>
            <person name="Junghare M."/>
            <person name="Carmona M."/>
            <person name="Faoro H."/>
            <person name="Cruz L.M."/>
            <person name="Battistoni F."/>
            <person name="De Souza E."/>
            <person name="Pedrosa F."/>
            <person name="Chen W.-M."/>
            <person name="Poole P.S."/>
            <person name="Dixon R.A."/>
            <person name="James E.K."/>
        </authorList>
    </citation>
    <scope>NUCLEOTIDE SEQUENCE</scope>
    <source>
        <strain evidence="1">U120</strain>
    </source>
</reference>
<dbReference type="Proteomes" id="UP000601990">
    <property type="component" value="Unassembled WGS sequence"/>
</dbReference>
<evidence type="ECO:0000313" key="2">
    <source>
        <dbReference type="Proteomes" id="UP000601990"/>
    </source>
</evidence>